<dbReference type="GO" id="GO:0016787">
    <property type="term" value="F:hydrolase activity"/>
    <property type="evidence" value="ECO:0007669"/>
    <property type="project" value="InterPro"/>
</dbReference>
<dbReference type="PANTHER" id="PTHR12905">
    <property type="entry name" value="METALLOPHOSPHOESTERASE"/>
    <property type="match status" value="1"/>
</dbReference>
<dbReference type="AlphaFoldDB" id="A0A2A2JA55"/>
<dbReference type="InterPro" id="IPR051693">
    <property type="entry name" value="UPF0046_metallophosphoest"/>
</dbReference>
<proteinExistence type="inferred from homology"/>
<dbReference type="Proteomes" id="UP000218231">
    <property type="component" value="Unassembled WGS sequence"/>
</dbReference>
<evidence type="ECO:0000256" key="1">
    <source>
        <dbReference type="ARBA" id="ARBA00007993"/>
    </source>
</evidence>
<dbReference type="CDD" id="cd07379">
    <property type="entry name" value="MPP_239FB"/>
    <property type="match status" value="1"/>
</dbReference>
<evidence type="ECO:0000313" key="4">
    <source>
        <dbReference type="EMBL" id="PAV58479.1"/>
    </source>
</evidence>
<dbReference type="Pfam" id="PF00149">
    <property type="entry name" value="Metallophos"/>
    <property type="match status" value="1"/>
</dbReference>
<sequence>MTTGYRSCACSSQSTRSQEKSPNPQCHANTSRIDPYCENETWECIKESKVQKALDPLKPINEPTPADRDKFLKVVCISDTHEQLDKFKERGIPDGDILIHAGDFVNQGNSEKIEQFNQILGTLPHRTKIVVAGNHELGFDPIEKIEMRNLSDVGQGTKDGYKLLTNAHYLQENFLVVNGVKFYGASNHPLPSYPFYTARGQEMQYAWSKIPANTDVLITHTPPLGYMDTFTSNWGPERWGCKDLLTVVERIKPKFHVFGHVHEQYGVQSNGNTYFINAAQCEKNNTVGNHMPIVFYIEKKSKE</sequence>
<gene>
    <name evidence="4" type="ORF">WR25_17087</name>
</gene>
<organism evidence="4 5">
    <name type="scientific">Diploscapter pachys</name>
    <dbReference type="NCBI Taxonomy" id="2018661"/>
    <lineage>
        <taxon>Eukaryota</taxon>
        <taxon>Metazoa</taxon>
        <taxon>Ecdysozoa</taxon>
        <taxon>Nematoda</taxon>
        <taxon>Chromadorea</taxon>
        <taxon>Rhabditida</taxon>
        <taxon>Rhabditina</taxon>
        <taxon>Rhabditomorpha</taxon>
        <taxon>Rhabditoidea</taxon>
        <taxon>Rhabditidae</taxon>
        <taxon>Diploscapter</taxon>
    </lineage>
</organism>
<accession>A0A2A2JA55</accession>
<dbReference type="OrthoDB" id="630188at2759"/>
<reference evidence="4 5" key="1">
    <citation type="journal article" date="2017" name="Curr. Biol.">
        <title>Genome architecture and evolution of a unichromosomal asexual nematode.</title>
        <authorList>
            <person name="Fradin H."/>
            <person name="Zegar C."/>
            <person name="Gutwein M."/>
            <person name="Lucas J."/>
            <person name="Kovtun M."/>
            <person name="Corcoran D."/>
            <person name="Baugh L.R."/>
            <person name="Kiontke K."/>
            <person name="Gunsalus K."/>
            <person name="Fitch D.H."/>
            <person name="Piano F."/>
        </authorList>
    </citation>
    <scope>NUCLEOTIDE SEQUENCE [LARGE SCALE GENOMIC DNA]</scope>
    <source>
        <strain evidence="4">PF1309</strain>
    </source>
</reference>
<feature type="domain" description="Calcineurin-like phosphoesterase" evidence="3">
    <location>
        <begin position="72"/>
        <end position="263"/>
    </location>
</feature>
<dbReference type="InterPro" id="IPR029052">
    <property type="entry name" value="Metallo-depent_PP-like"/>
</dbReference>
<evidence type="ECO:0000256" key="2">
    <source>
        <dbReference type="SAM" id="MobiDB-lite"/>
    </source>
</evidence>
<evidence type="ECO:0000259" key="3">
    <source>
        <dbReference type="Pfam" id="PF00149"/>
    </source>
</evidence>
<evidence type="ECO:0000313" key="5">
    <source>
        <dbReference type="Proteomes" id="UP000218231"/>
    </source>
</evidence>
<dbReference type="EMBL" id="LIAE01010577">
    <property type="protein sequence ID" value="PAV58479.1"/>
    <property type="molecule type" value="Genomic_DNA"/>
</dbReference>
<dbReference type="InterPro" id="IPR004843">
    <property type="entry name" value="Calcineurin-like_PHP"/>
</dbReference>
<keyword evidence="5" id="KW-1185">Reference proteome</keyword>
<feature type="region of interest" description="Disordered" evidence="2">
    <location>
        <begin position="11"/>
        <end position="30"/>
    </location>
</feature>
<protein>
    <recommendedName>
        <fullName evidence="3">Calcineurin-like phosphoesterase domain-containing protein</fullName>
    </recommendedName>
</protein>
<dbReference type="STRING" id="2018661.A0A2A2JA55"/>
<comment type="caution">
    <text evidence="4">The sequence shown here is derived from an EMBL/GenBank/DDBJ whole genome shotgun (WGS) entry which is preliminary data.</text>
</comment>
<dbReference type="Gene3D" id="3.60.21.10">
    <property type="match status" value="1"/>
</dbReference>
<name>A0A2A2JA55_9BILA</name>
<dbReference type="SUPFAM" id="SSF56300">
    <property type="entry name" value="Metallo-dependent phosphatases"/>
    <property type="match status" value="1"/>
</dbReference>
<dbReference type="PANTHER" id="PTHR12905:SF19">
    <property type="entry name" value="UPF0046 PROTEIN K07C11.7"/>
    <property type="match status" value="1"/>
</dbReference>
<comment type="similarity">
    <text evidence="1">Belongs to the UPF0046 family.</text>
</comment>